<sequence>MHLSRVLSVSVFFAATVFGGPTPEKSGKAVHNSKAEGRTWCPGNWLRSIADVEAAMSDLSIYCEYFSRVNTPIVETKQKTPGDKGHKIGGKQTLKDVTNTAQVHICNLLDTPILCSGDMINSARAAVIQACGKTPSGSYLAGYYYDEGNTYTIGFNNYGEKVDC</sequence>
<evidence type="ECO:0000256" key="1">
    <source>
        <dbReference type="SAM" id="SignalP"/>
    </source>
</evidence>
<organism evidence="2 3">
    <name type="scientific">Lasiosphaeria miniovina</name>
    <dbReference type="NCBI Taxonomy" id="1954250"/>
    <lineage>
        <taxon>Eukaryota</taxon>
        <taxon>Fungi</taxon>
        <taxon>Dikarya</taxon>
        <taxon>Ascomycota</taxon>
        <taxon>Pezizomycotina</taxon>
        <taxon>Sordariomycetes</taxon>
        <taxon>Sordariomycetidae</taxon>
        <taxon>Sordariales</taxon>
        <taxon>Lasiosphaeriaceae</taxon>
        <taxon>Lasiosphaeria</taxon>
    </lineage>
</organism>
<name>A0AA40AJ97_9PEZI</name>
<dbReference type="Proteomes" id="UP001172101">
    <property type="component" value="Unassembled WGS sequence"/>
</dbReference>
<keyword evidence="1" id="KW-0732">Signal</keyword>
<evidence type="ECO:0000313" key="2">
    <source>
        <dbReference type="EMBL" id="KAK0716878.1"/>
    </source>
</evidence>
<accession>A0AA40AJ97</accession>
<keyword evidence="3" id="KW-1185">Reference proteome</keyword>
<dbReference type="AlphaFoldDB" id="A0AA40AJ97"/>
<feature type="chain" id="PRO_5041292969" evidence="1">
    <location>
        <begin position="20"/>
        <end position="164"/>
    </location>
</feature>
<gene>
    <name evidence="2" type="ORF">B0T26DRAFT_751024</name>
</gene>
<comment type="caution">
    <text evidence="2">The sequence shown here is derived from an EMBL/GenBank/DDBJ whole genome shotgun (WGS) entry which is preliminary data.</text>
</comment>
<dbReference type="GeneID" id="85328585"/>
<protein>
    <submittedName>
        <fullName evidence="2">Uncharacterized protein</fullName>
    </submittedName>
</protein>
<evidence type="ECO:0000313" key="3">
    <source>
        <dbReference type="Proteomes" id="UP001172101"/>
    </source>
</evidence>
<feature type="signal peptide" evidence="1">
    <location>
        <begin position="1"/>
        <end position="19"/>
    </location>
</feature>
<proteinExistence type="predicted"/>
<reference evidence="2" key="1">
    <citation type="submission" date="2023-06" db="EMBL/GenBank/DDBJ databases">
        <title>Genome-scale phylogeny and comparative genomics of the fungal order Sordariales.</title>
        <authorList>
            <consortium name="Lawrence Berkeley National Laboratory"/>
            <person name="Hensen N."/>
            <person name="Bonometti L."/>
            <person name="Westerberg I."/>
            <person name="Brannstrom I.O."/>
            <person name="Guillou S."/>
            <person name="Cros-Aarteil S."/>
            <person name="Calhoun S."/>
            <person name="Haridas S."/>
            <person name="Kuo A."/>
            <person name="Mondo S."/>
            <person name="Pangilinan J."/>
            <person name="Riley R."/>
            <person name="LaButti K."/>
            <person name="Andreopoulos B."/>
            <person name="Lipzen A."/>
            <person name="Chen C."/>
            <person name="Yanf M."/>
            <person name="Daum C."/>
            <person name="Ng V."/>
            <person name="Clum A."/>
            <person name="Steindorff A."/>
            <person name="Ohm R."/>
            <person name="Martin F."/>
            <person name="Silar P."/>
            <person name="Natvig D."/>
            <person name="Lalanne C."/>
            <person name="Gautier V."/>
            <person name="Ament-velasquez S.L."/>
            <person name="Kruys A."/>
            <person name="Hutchinson M.I."/>
            <person name="Powell A.J."/>
            <person name="Barry K."/>
            <person name="Miller A.N."/>
            <person name="Grigoriev I.V."/>
            <person name="Debuchy R."/>
            <person name="Gladieux P."/>
            <person name="Thoren M.H."/>
            <person name="Johannesson H."/>
        </authorList>
    </citation>
    <scope>NUCLEOTIDE SEQUENCE</scope>
    <source>
        <strain evidence="2">SMH2392-1A</strain>
    </source>
</reference>
<dbReference type="EMBL" id="JAUIRO010000004">
    <property type="protein sequence ID" value="KAK0716878.1"/>
    <property type="molecule type" value="Genomic_DNA"/>
</dbReference>
<dbReference type="RefSeq" id="XP_060295671.1">
    <property type="nucleotide sequence ID" value="XM_060445315.1"/>
</dbReference>